<protein>
    <submittedName>
        <fullName evidence="2">Uncharacterized protein</fullName>
    </submittedName>
</protein>
<evidence type="ECO:0000313" key="2">
    <source>
        <dbReference type="EMBL" id="SBS94617.1"/>
    </source>
</evidence>
<feature type="compositionally biased region" description="Basic and acidic residues" evidence="1">
    <location>
        <begin position="57"/>
        <end position="72"/>
    </location>
</feature>
<organism evidence="2 3">
    <name type="scientific">Plasmodium ovale curtisi</name>
    <dbReference type="NCBI Taxonomy" id="864141"/>
    <lineage>
        <taxon>Eukaryota</taxon>
        <taxon>Sar</taxon>
        <taxon>Alveolata</taxon>
        <taxon>Apicomplexa</taxon>
        <taxon>Aconoidasida</taxon>
        <taxon>Haemosporida</taxon>
        <taxon>Plasmodiidae</taxon>
        <taxon>Plasmodium</taxon>
        <taxon>Plasmodium (Plasmodium)</taxon>
    </lineage>
</organism>
<dbReference type="EMBL" id="FLQV01000529">
    <property type="protein sequence ID" value="SBS94617.1"/>
    <property type="molecule type" value="Genomic_DNA"/>
</dbReference>
<reference evidence="3" key="1">
    <citation type="submission" date="2016-05" db="EMBL/GenBank/DDBJ databases">
        <authorList>
            <person name="Naeem Raeece"/>
        </authorList>
    </citation>
    <scope>NUCLEOTIDE SEQUENCE [LARGE SCALE GENOMIC DNA]</scope>
</reference>
<evidence type="ECO:0000313" key="3">
    <source>
        <dbReference type="Proteomes" id="UP000078546"/>
    </source>
</evidence>
<name>A0A1A8WP06_PLAOA</name>
<dbReference type="AlphaFoldDB" id="A0A1A8WP06"/>
<feature type="region of interest" description="Disordered" evidence="1">
    <location>
        <begin position="148"/>
        <end position="181"/>
    </location>
</feature>
<sequence>MSYGWLTESTLFGKKEEIIELSKDKLFNENKSNTKNENSIDQLNGIVNSYLQNLKENKKNEIGRKKVRKENGHSQSLTYQEKLYRSKNEGVEKRNKQDKKDSLVNKKISKMKRYKQLQNKGNSNPTCLVNFESKKEVERELEEIRKLKERKMSQRANPSSFYSPAPTRKMCIEAGESAHSS</sequence>
<dbReference type="Proteomes" id="UP000078546">
    <property type="component" value="Unassembled WGS sequence"/>
</dbReference>
<evidence type="ECO:0000256" key="1">
    <source>
        <dbReference type="SAM" id="MobiDB-lite"/>
    </source>
</evidence>
<proteinExistence type="predicted"/>
<gene>
    <name evidence="2" type="ORF">POVCU1_028670</name>
</gene>
<feature type="region of interest" description="Disordered" evidence="1">
    <location>
        <begin position="57"/>
        <end position="105"/>
    </location>
</feature>
<accession>A0A1A8WP06</accession>
<feature type="compositionally biased region" description="Basic and acidic residues" evidence="1">
    <location>
        <begin position="82"/>
        <end position="104"/>
    </location>
</feature>